<sequence length="491" mass="54634">MTEIPKIDQMAAPAAGHVGPPDAQTRRVLFLSHATPEDNTFAKWLASQLSIAGYEVWCDVTALLGGERFWNNIEEAIDQATFRFLFVSTLDANKKPGTLRELKLAQAAQEKHGLGDFIVPLKIDAFPFDSMQESIQDLNIMRFDLGWAEGLRRLLALLEREGAPKSEAAGANTVMDWYTRSIEADRKPVRTTDSYLSNWFRLTLPKRLFAHRYRGPSGTLGKLAKAFPHPYRVVGDRLLTFAPAHEVVMALGVDFDEAELAVLETREFSSDGDETLAIAPFDASNMVSDLVRQAWEAEMTRRGLCAFPLSSGLVARFFPHGQLEKNKAHFTPAHGKPTWRQLVGRKSRTVAGGGKVPDGYWHYGVSASPQFGAFPRIVLRHHVIFTDDGQTPWDKSDRMHKARRSVCKQWWNAAWRDRLLAFCGQFHDEEGVLGVATGGDPLLVTMKPERIISPVSYFEDGAAGLDETAEIELVEDAAIDDGEEPDGDPAE</sequence>
<accession>A0A1H7WTA0</accession>
<dbReference type="SUPFAM" id="SSF52200">
    <property type="entry name" value="Toll/Interleukin receptor TIR domain"/>
    <property type="match status" value="1"/>
</dbReference>
<dbReference type="AlphaFoldDB" id="A0A1H7WTA0"/>
<protein>
    <submittedName>
        <fullName evidence="2">TIR domain-containing protein</fullName>
    </submittedName>
</protein>
<reference evidence="2 3" key="1">
    <citation type="submission" date="2016-10" db="EMBL/GenBank/DDBJ databases">
        <authorList>
            <person name="de Groot N.N."/>
        </authorList>
    </citation>
    <scope>NUCLEOTIDE SEQUENCE [LARGE SCALE GENOMIC DNA]</scope>
    <source>
        <strain evidence="2 3">DSM 100674</strain>
    </source>
</reference>
<evidence type="ECO:0000313" key="2">
    <source>
        <dbReference type="EMBL" id="SEM24752.1"/>
    </source>
</evidence>
<dbReference type="Proteomes" id="UP000199582">
    <property type="component" value="Unassembled WGS sequence"/>
</dbReference>
<evidence type="ECO:0000259" key="1">
    <source>
        <dbReference type="PROSITE" id="PS50104"/>
    </source>
</evidence>
<proteinExistence type="predicted"/>
<gene>
    <name evidence="2" type="ORF">SAMN05443999_1174</name>
</gene>
<feature type="domain" description="TIR" evidence="1">
    <location>
        <begin position="25"/>
        <end position="155"/>
    </location>
</feature>
<dbReference type="RefSeq" id="WP_093039141.1">
    <property type="nucleotide sequence ID" value="NZ_FOAG01000017.1"/>
</dbReference>
<evidence type="ECO:0000313" key="3">
    <source>
        <dbReference type="Proteomes" id="UP000199582"/>
    </source>
</evidence>
<dbReference type="EMBL" id="FOAG01000017">
    <property type="protein sequence ID" value="SEM24752.1"/>
    <property type="molecule type" value="Genomic_DNA"/>
</dbReference>
<dbReference type="Pfam" id="PF13676">
    <property type="entry name" value="TIR_2"/>
    <property type="match status" value="1"/>
</dbReference>
<dbReference type="STRING" id="1287727.SAMN05443999_1174"/>
<name>A0A1H7WTA0_9RHOB</name>
<dbReference type="InterPro" id="IPR000157">
    <property type="entry name" value="TIR_dom"/>
</dbReference>
<dbReference type="GO" id="GO:0007165">
    <property type="term" value="P:signal transduction"/>
    <property type="evidence" value="ECO:0007669"/>
    <property type="project" value="InterPro"/>
</dbReference>
<dbReference type="OrthoDB" id="9806903at2"/>
<keyword evidence="3" id="KW-1185">Reference proteome</keyword>
<dbReference type="Gene3D" id="3.40.50.10140">
    <property type="entry name" value="Toll/interleukin-1 receptor homology (TIR) domain"/>
    <property type="match status" value="1"/>
</dbReference>
<organism evidence="2 3">
    <name type="scientific">Roseovarius azorensis</name>
    <dbReference type="NCBI Taxonomy" id="1287727"/>
    <lineage>
        <taxon>Bacteria</taxon>
        <taxon>Pseudomonadati</taxon>
        <taxon>Pseudomonadota</taxon>
        <taxon>Alphaproteobacteria</taxon>
        <taxon>Rhodobacterales</taxon>
        <taxon>Roseobacteraceae</taxon>
        <taxon>Roseovarius</taxon>
    </lineage>
</organism>
<dbReference type="PROSITE" id="PS50104">
    <property type="entry name" value="TIR"/>
    <property type="match status" value="1"/>
</dbReference>
<dbReference type="InterPro" id="IPR035897">
    <property type="entry name" value="Toll_tir_struct_dom_sf"/>
</dbReference>